<dbReference type="EMBL" id="DS268110">
    <property type="protein sequence ID" value="KMM66764.1"/>
    <property type="molecule type" value="Genomic_DNA"/>
</dbReference>
<accession>A0A0J6FD07</accession>
<sequence>MTRDSRQKRSKDAEELIRYSTRPSPQHSCFNDRPLWQARVTGVHGRESSMRKIAQRRHDSVSHNSDTVVSFLATIFRWVVDYFEVTQSIRFVDDPTGYRLKAKDLIIKLQGRTCKFSLDISDCTQVYRACYLIHTGLALSLSMPSPSRASRPGNKYRRCP</sequence>
<reference evidence="2" key="3">
    <citation type="journal article" date="2010" name="Genome Res.">
        <title>Population genomic sequencing of Coccidioides fungi reveals recent hybridization and transposon control.</title>
        <authorList>
            <person name="Neafsey D.E."/>
            <person name="Barker B.M."/>
            <person name="Sharpton T.J."/>
            <person name="Stajich J.E."/>
            <person name="Park D.J."/>
            <person name="Whiston E."/>
            <person name="Hung C.-Y."/>
            <person name="McMahan C."/>
            <person name="White J."/>
            <person name="Sykes S."/>
            <person name="Heiman D."/>
            <person name="Young S."/>
            <person name="Zeng Q."/>
            <person name="Abouelleil A."/>
            <person name="Aftuck L."/>
            <person name="Bessette D."/>
            <person name="Brown A."/>
            <person name="FitzGerald M."/>
            <person name="Lui A."/>
            <person name="Macdonald J.P."/>
            <person name="Priest M."/>
            <person name="Orbach M.J."/>
            <person name="Galgiani J.N."/>
            <person name="Kirkland T.N."/>
            <person name="Cole G.T."/>
            <person name="Birren B.W."/>
            <person name="Henn M.R."/>
            <person name="Taylor J.W."/>
            <person name="Rounsley S.D."/>
        </authorList>
    </citation>
    <scope>NUCLEOTIDE SEQUENCE [LARGE SCALE GENOMIC DNA]</scope>
    <source>
        <strain evidence="2">RMSCC 3488</strain>
    </source>
</reference>
<name>A0A0J6FD07_COCPO</name>
<proteinExistence type="predicted"/>
<reference evidence="1 2" key="1">
    <citation type="submission" date="2007-06" db="EMBL/GenBank/DDBJ databases">
        <title>The Genome Sequence of Coccidioides posadasii RMSCC_3488.</title>
        <authorList>
            <consortium name="Coccidioides Genome Resources Consortium"/>
            <consortium name="The Broad Institute Genome Sequencing Platform"/>
            <person name="Henn M.R."/>
            <person name="Sykes S."/>
            <person name="Young S."/>
            <person name="Jaffe D."/>
            <person name="Berlin A."/>
            <person name="Alvarez P."/>
            <person name="Butler J."/>
            <person name="Gnerre S."/>
            <person name="Grabherr M."/>
            <person name="Mauceli E."/>
            <person name="Brockman W."/>
            <person name="Kodira C."/>
            <person name="Alvarado L."/>
            <person name="Zeng Q."/>
            <person name="Crawford M."/>
            <person name="Antoine C."/>
            <person name="Devon K."/>
            <person name="Galgiani J."/>
            <person name="Orsborn K."/>
            <person name="Lewis M.L."/>
            <person name="Nusbaum C."/>
            <person name="Galagan J."/>
            <person name="Birren B."/>
        </authorList>
    </citation>
    <scope>NUCLEOTIDE SEQUENCE [LARGE SCALE GENOMIC DNA]</scope>
    <source>
        <strain evidence="1 2">RMSCC 3488</strain>
    </source>
</reference>
<dbReference type="Proteomes" id="UP000054567">
    <property type="component" value="Unassembled WGS sequence"/>
</dbReference>
<organism evidence="1 2">
    <name type="scientific">Coccidioides posadasii RMSCC 3488</name>
    <dbReference type="NCBI Taxonomy" id="454284"/>
    <lineage>
        <taxon>Eukaryota</taxon>
        <taxon>Fungi</taxon>
        <taxon>Dikarya</taxon>
        <taxon>Ascomycota</taxon>
        <taxon>Pezizomycotina</taxon>
        <taxon>Eurotiomycetes</taxon>
        <taxon>Eurotiomycetidae</taxon>
        <taxon>Onygenales</taxon>
        <taxon>Onygenaceae</taxon>
        <taxon>Coccidioides</taxon>
    </lineage>
</organism>
<evidence type="ECO:0000313" key="1">
    <source>
        <dbReference type="EMBL" id="KMM66764.1"/>
    </source>
</evidence>
<dbReference type="AlphaFoldDB" id="A0A0J6FD07"/>
<evidence type="ECO:0000313" key="2">
    <source>
        <dbReference type="Proteomes" id="UP000054567"/>
    </source>
</evidence>
<reference evidence="2" key="2">
    <citation type="journal article" date="2009" name="Genome Res.">
        <title>Comparative genomic analyses of the human fungal pathogens Coccidioides and their relatives.</title>
        <authorList>
            <person name="Sharpton T.J."/>
            <person name="Stajich J.E."/>
            <person name="Rounsley S.D."/>
            <person name="Gardner M.J."/>
            <person name="Wortman J.R."/>
            <person name="Jordar V.S."/>
            <person name="Maiti R."/>
            <person name="Kodira C.D."/>
            <person name="Neafsey D.E."/>
            <person name="Zeng Q."/>
            <person name="Hung C.-Y."/>
            <person name="McMahan C."/>
            <person name="Muszewska A."/>
            <person name="Grynberg M."/>
            <person name="Mandel M.A."/>
            <person name="Kellner E.M."/>
            <person name="Barker B.M."/>
            <person name="Galgiani J.N."/>
            <person name="Orbach M.J."/>
            <person name="Kirkland T.N."/>
            <person name="Cole G.T."/>
            <person name="Henn M.R."/>
            <person name="Birren B.W."/>
            <person name="Taylor J.W."/>
        </authorList>
    </citation>
    <scope>NUCLEOTIDE SEQUENCE [LARGE SCALE GENOMIC DNA]</scope>
    <source>
        <strain evidence="2">RMSCC 3488</strain>
    </source>
</reference>
<protein>
    <submittedName>
        <fullName evidence="1">Uncharacterized protein</fullName>
    </submittedName>
</protein>
<gene>
    <name evidence="1" type="ORF">CPAG_03102</name>
</gene>
<dbReference type="VEuPathDB" id="FungiDB:CPAG_03102"/>